<accession>A0A3B6RCI3</accession>
<dbReference type="AlphaFoldDB" id="A0A3B6RCI3"/>
<dbReference type="Gramene" id="TraesARI7A03G03796310.1">
    <property type="protein sequence ID" value="TraesARI7A03G03796310.1.CDS1"/>
    <property type="gene ID" value="TraesARI7A03G03796310"/>
</dbReference>
<dbReference type="Gramene" id="TraesJUL7A03G03862890.1">
    <property type="protein sequence ID" value="TraesJUL7A03G03862890.1.CDS1"/>
    <property type="gene ID" value="TraesJUL7A03G03862890"/>
</dbReference>
<protein>
    <recommendedName>
        <fullName evidence="3">F-box associated domain-containing protein</fullName>
    </recommendedName>
</protein>
<dbReference type="Gramene" id="TraesCS7A03G0193000.1">
    <property type="protein sequence ID" value="TraesCS7A03G0193000.1.CDS1"/>
    <property type="gene ID" value="TraesCS7A03G0193000"/>
</dbReference>
<reference evidence="1" key="2">
    <citation type="submission" date="2018-10" db="UniProtKB">
        <authorList>
            <consortium name="EnsemblPlants"/>
        </authorList>
    </citation>
    <scope>IDENTIFICATION</scope>
</reference>
<dbReference type="Gramene" id="TraesROB_scaffold_024816_01G000300.1">
    <property type="protein sequence ID" value="TraesROB_scaffold_024816_01G000300.1"/>
    <property type="gene ID" value="TraesROB_scaffold_024816_01G000300"/>
</dbReference>
<evidence type="ECO:0008006" key="3">
    <source>
        <dbReference type="Google" id="ProtNLM"/>
    </source>
</evidence>
<dbReference type="Gramene" id="TraesCLE_scaffold_039760_01G000400.1">
    <property type="protein sequence ID" value="TraesCLE_scaffold_039760_01G000400.1"/>
    <property type="gene ID" value="TraesCLE_scaffold_039760_01G000400"/>
</dbReference>
<dbReference type="Gramene" id="TraesNOR7A03G03869290.1">
    <property type="protein sequence ID" value="TraesNOR7A03G03869290.1.CDS1"/>
    <property type="gene ID" value="TraesNOR7A03G03869290"/>
</dbReference>
<evidence type="ECO:0000313" key="1">
    <source>
        <dbReference type="EnsemblPlants" id="TraesCS7A02G081900.1.cds1"/>
    </source>
</evidence>
<dbReference type="Gramene" id="TraesARI7A03G03796310.2">
    <property type="protein sequence ID" value="TraesARI7A03G03796310.2.CDS1"/>
    <property type="gene ID" value="TraesARI7A03G03796310"/>
</dbReference>
<dbReference type="Gramene" id="TraesJAG7A03G03811330.1">
    <property type="protein sequence ID" value="TraesJAG7A03G03811330.1.CDS1"/>
    <property type="gene ID" value="TraesJAG7A03G03811330"/>
</dbReference>
<name>A0A3B6RCI3_WHEAT</name>
<dbReference type="Gramene" id="TraesCAD_scaffold_023266_01G000400.1">
    <property type="protein sequence ID" value="TraesCAD_scaffold_023266_01G000400.1"/>
    <property type="gene ID" value="TraesCAD_scaffold_023266_01G000400"/>
</dbReference>
<dbReference type="Gramene" id="TraesMAC7A03G03828240.1">
    <property type="protein sequence ID" value="TraesMAC7A03G03828240.1.CDS1"/>
    <property type="gene ID" value="TraesMAC7A03G03828240"/>
</dbReference>
<organism evidence="1">
    <name type="scientific">Triticum aestivum</name>
    <name type="common">Wheat</name>
    <dbReference type="NCBI Taxonomy" id="4565"/>
    <lineage>
        <taxon>Eukaryota</taxon>
        <taxon>Viridiplantae</taxon>
        <taxon>Streptophyta</taxon>
        <taxon>Embryophyta</taxon>
        <taxon>Tracheophyta</taxon>
        <taxon>Spermatophyta</taxon>
        <taxon>Magnoliopsida</taxon>
        <taxon>Liliopsida</taxon>
        <taxon>Poales</taxon>
        <taxon>Poaceae</taxon>
        <taxon>BOP clade</taxon>
        <taxon>Pooideae</taxon>
        <taxon>Triticodae</taxon>
        <taxon>Triticeae</taxon>
        <taxon>Triticinae</taxon>
        <taxon>Triticum</taxon>
    </lineage>
</organism>
<keyword evidence="2" id="KW-1185">Reference proteome</keyword>
<dbReference type="OrthoDB" id="692435at2759"/>
<evidence type="ECO:0000313" key="2">
    <source>
        <dbReference type="Proteomes" id="UP000019116"/>
    </source>
</evidence>
<dbReference type="Gramene" id="TraesRN7A0100170600.1">
    <property type="protein sequence ID" value="TraesRN7A0100170600.1"/>
    <property type="gene ID" value="TraesRN7A0100170600"/>
</dbReference>
<dbReference type="Proteomes" id="UP000019116">
    <property type="component" value="Chromosome 7A"/>
</dbReference>
<reference evidence="1" key="1">
    <citation type="submission" date="2018-08" db="EMBL/GenBank/DDBJ databases">
        <authorList>
            <person name="Rossello M."/>
        </authorList>
    </citation>
    <scope>NUCLEOTIDE SEQUENCE [LARGE SCALE GENOMIC DNA]</scope>
    <source>
        <strain evidence="1">cv. Chinese Spring</strain>
    </source>
</reference>
<dbReference type="Gramene" id="TraesSYM7A03G03776980.1">
    <property type="protein sequence ID" value="TraesSYM7A03G03776980.1.CDS1"/>
    <property type="gene ID" value="TraesSYM7A03G03776980"/>
</dbReference>
<sequence>MSRPAQLGDKVTLLDMCGSLALCCTTNDCVNLDVWVLQDYDAETWGFQYRFNLSAMEALPPFKFDLNALPRMAVINERELLIEQCVGRLLHCDIDGVFLGYVRAKEPGNHFMLTMQRLQESMISVPLFEAQEEDAVNKESPFVMVL</sequence>
<dbReference type="Gramene" id="TraesLAC7A03G03779130.1">
    <property type="protein sequence ID" value="TraesLAC7A03G03779130.1.CDS1"/>
    <property type="gene ID" value="TraesLAC7A03G03779130"/>
</dbReference>
<dbReference type="EnsemblPlants" id="TraesCS7A02G081900.1">
    <property type="protein sequence ID" value="TraesCS7A02G081900.1.cds1"/>
    <property type="gene ID" value="TraesCS7A02G081900"/>
</dbReference>
<proteinExistence type="predicted"/>
<dbReference type="Gramene" id="TraesLDM7A03G03833540.1">
    <property type="protein sequence ID" value="TraesLDM7A03G03833540.1.CDS1"/>
    <property type="gene ID" value="TraesLDM7A03G03833540"/>
</dbReference>
<dbReference type="Gramene" id="TraesCS7A02G081900.1">
    <property type="protein sequence ID" value="TraesCS7A02G081900.1.cds1"/>
    <property type="gene ID" value="TraesCS7A02G081900"/>
</dbReference>